<dbReference type="Proteomes" id="UP000217986">
    <property type="component" value="Unassembled WGS sequence"/>
</dbReference>
<evidence type="ECO:0000256" key="3">
    <source>
        <dbReference type="ARBA" id="ARBA00022475"/>
    </source>
</evidence>
<keyword evidence="3" id="KW-1003">Cell membrane</keyword>
<reference evidence="10 11" key="1">
    <citation type="journal article" date="2017" name="ISME J.">
        <title>Unveiling bifidobacterial biogeography across the mammalian branch of the tree of life.</title>
        <authorList>
            <person name="Milani C."/>
            <person name="Mangifesta M."/>
            <person name="Mancabelli L."/>
            <person name="Lugli G.A."/>
            <person name="James K."/>
            <person name="Duranti S."/>
            <person name="Turroni F."/>
            <person name="Ferrario C."/>
            <person name="Ossiprandi M.C."/>
            <person name="van Sinderen D."/>
            <person name="Ventura M."/>
        </authorList>
    </citation>
    <scope>NUCLEOTIDE SEQUENCE [LARGE SCALE GENOMIC DNA]</scope>
    <source>
        <strain evidence="10 11">70</strain>
    </source>
</reference>
<comment type="subcellular location">
    <subcellularLocation>
        <location evidence="1 7">Cell membrane</location>
        <topology evidence="1 7">Multi-pass membrane protein</topology>
    </subcellularLocation>
</comment>
<feature type="transmembrane region" description="Helical" evidence="7">
    <location>
        <begin position="132"/>
        <end position="152"/>
    </location>
</feature>
<accession>A0A2A2EJT4</accession>
<organism evidence="10 11">
    <name type="scientific">Bifidobacterium italicum</name>
    <dbReference type="NCBI Taxonomy" id="1960968"/>
    <lineage>
        <taxon>Bacteria</taxon>
        <taxon>Bacillati</taxon>
        <taxon>Actinomycetota</taxon>
        <taxon>Actinomycetes</taxon>
        <taxon>Bifidobacteriales</taxon>
        <taxon>Bifidobacteriaceae</taxon>
        <taxon>Bifidobacterium</taxon>
    </lineage>
</organism>
<comment type="caution">
    <text evidence="10">The sequence shown here is derived from an EMBL/GenBank/DDBJ whole genome shotgun (WGS) entry which is preliminary data.</text>
</comment>
<keyword evidence="6 7" id="KW-0472">Membrane</keyword>
<dbReference type="Pfam" id="PF00528">
    <property type="entry name" value="BPD_transp_1"/>
    <property type="match status" value="1"/>
</dbReference>
<dbReference type="PROSITE" id="PS50928">
    <property type="entry name" value="ABC_TM1"/>
    <property type="match status" value="1"/>
</dbReference>
<keyword evidence="4 7" id="KW-0812">Transmembrane</keyword>
<proteinExistence type="inferred from homology"/>
<evidence type="ECO:0000256" key="6">
    <source>
        <dbReference type="ARBA" id="ARBA00023136"/>
    </source>
</evidence>
<keyword evidence="2 7" id="KW-0813">Transport</keyword>
<evidence type="ECO:0000259" key="9">
    <source>
        <dbReference type="PROSITE" id="PS50928"/>
    </source>
</evidence>
<feature type="region of interest" description="Disordered" evidence="8">
    <location>
        <begin position="1"/>
        <end position="21"/>
    </location>
</feature>
<comment type="similarity">
    <text evidence="7">Belongs to the binding-protein-dependent transport system permease family.</text>
</comment>
<dbReference type="CDD" id="cd06261">
    <property type="entry name" value="TM_PBP2"/>
    <property type="match status" value="1"/>
</dbReference>
<evidence type="ECO:0000256" key="7">
    <source>
        <dbReference type="RuleBase" id="RU363032"/>
    </source>
</evidence>
<evidence type="ECO:0000256" key="4">
    <source>
        <dbReference type="ARBA" id="ARBA00022692"/>
    </source>
</evidence>
<dbReference type="EMBL" id="MVOG01000016">
    <property type="protein sequence ID" value="PAU69311.1"/>
    <property type="molecule type" value="Genomic_DNA"/>
</dbReference>
<name>A0A2A2EJT4_9BIFI</name>
<dbReference type="PANTHER" id="PTHR30193:SF41">
    <property type="entry name" value="DIACETYLCHITOBIOSE UPTAKE SYSTEM PERMEASE PROTEIN NGCF"/>
    <property type="match status" value="1"/>
</dbReference>
<feature type="transmembrane region" description="Helical" evidence="7">
    <location>
        <begin position="181"/>
        <end position="202"/>
    </location>
</feature>
<dbReference type="InterPro" id="IPR035906">
    <property type="entry name" value="MetI-like_sf"/>
</dbReference>
<dbReference type="GO" id="GO:0005886">
    <property type="term" value="C:plasma membrane"/>
    <property type="evidence" value="ECO:0007669"/>
    <property type="project" value="UniProtKB-SubCell"/>
</dbReference>
<feature type="transmembrane region" description="Helical" evidence="7">
    <location>
        <begin position="234"/>
        <end position="255"/>
    </location>
</feature>
<feature type="transmembrane region" description="Helical" evidence="7">
    <location>
        <begin position="98"/>
        <end position="120"/>
    </location>
</feature>
<keyword evidence="5 7" id="KW-1133">Transmembrane helix</keyword>
<dbReference type="AlphaFoldDB" id="A0A2A2EJT4"/>
<sequence>MTRSDASRPTPARSGTQSHDVASGLGARARRLFTFRRCALTLLAAYCAVFFVYPIGRAFVGALQHWNPATGEAYWIGLANFRRIFADPLFWSSCGRTLVYALGATGLRLIIGLALALLLSSKLIHGRNALRSLFFLPSLTPIVAVALMWGWMFDPGFGLVDRLFGLTTGWLHDPVLAGPTFIGLTVWKDFGYAMLLYLAALLNVPRDLVDAAHVDGAGALQTFRYVTLPAIRPMTWYLAVVSLIGYLQMYVPIIVLTSGGPGDATTTVGYLIYRQAYKLFDFGTASAMGVVMLAVCAAIAAVLLRLTKRGEGERR</sequence>
<dbReference type="PANTHER" id="PTHR30193">
    <property type="entry name" value="ABC TRANSPORTER PERMEASE PROTEIN"/>
    <property type="match status" value="1"/>
</dbReference>
<dbReference type="InterPro" id="IPR000515">
    <property type="entry name" value="MetI-like"/>
</dbReference>
<dbReference type="InterPro" id="IPR051393">
    <property type="entry name" value="ABC_transporter_permease"/>
</dbReference>
<dbReference type="RefSeq" id="WP_095613349.1">
    <property type="nucleotide sequence ID" value="NZ_MVOG01000016.1"/>
</dbReference>
<protein>
    <submittedName>
        <fullName evidence="10">ABC transporter permease</fullName>
    </submittedName>
</protein>
<gene>
    <name evidence="10" type="ORF">B1400_0990</name>
</gene>
<evidence type="ECO:0000256" key="1">
    <source>
        <dbReference type="ARBA" id="ARBA00004651"/>
    </source>
</evidence>
<evidence type="ECO:0000256" key="5">
    <source>
        <dbReference type="ARBA" id="ARBA00022989"/>
    </source>
</evidence>
<dbReference type="Gene3D" id="1.10.3720.10">
    <property type="entry name" value="MetI-like"/>
    <property type="match status" value="1"/>
</dbReference>
<evidence type="ECO:0000256" key="2">
    <source>
        <dbReference type="ARBA" id="ARBA00022448"/>
    </source>
</evidence>
<evidence type="ECO:0000256" key="8">
    <source>
        <dbReference type="SAM" id="MobiDB-lite"/>
    </source>
</evidence>
<dbReference type="GO" id="GO:0055085">
    <property type="term" value="P:transmembrane transport"/>
    <property type="evidence" value="ECO:0007669"/>
    <property type="project" value="InterPro"/>
</dbReference>
<dbReference type="OrthoDB" id="3238099at2"/>
<evidence type="ECO:0000313" key="11">
    <source>
        <dbReference type="Proteomes" id="UP000217986"/>
    </source>
</evidence>
<feature type="transmembrane region" description="Helical" evidence="7">
    <location>
        <begin position="285"/>
        <end position="306"/>
    </location>
</feature>
<keyword evidence="11" id="KW-1185">Reference proteome</keyword>
<dbReference type="SUPFAM" id="SSF161098">
    <property type="entry name" value="MetI-like"/>
    <property type="match status" value="1"/>
</dbReference>
<feature type="transmembrane region" description="Helical" evidence="7">
    <location>
        <begin position="38"/>
        <end position="56"/>
    </location>
</feature>
<evidence type="ECO:0000313" key="10">
    <source>
        <dbReference type="EMBL" id="PAU69311.1"/>
    </source>
</evidence>
<feature type="domain" description="ABC transmembrane type-1" evidence="9">
    <location>
        <begin position="94"/>
        <end position="303"/>
    </location>
</feature>